<dbReference type="PANTHER" id="PTHR19288:SF46">
    <property type="entry name" value="HALOACID DEHALOGENASE-LIKE HYDROLASE DOMAIN-CONTAINING PROTEIN 2"/>
    <property type="match status" value="1"/>
</dbReference>
<dbReference type="Pfam" id="PF13242">
    <property type="entry name" value="Hydrolase_like"/>
    <property type="match status" value="1"/>
</dbReference>
<gene>
    <name evidence="2" type="ORF">ACFPJ4_08070</name>
</gene>
<proteinExistence type="inferred from homology"/>
<dbReference type="Gene3D" id="3.40.50.1000">
    <property type="entry name" value="HAD superfamily/HAD-like"/>
    <property type="match status" value="2"/>
</dbReference>
<evidence type="ECO:0000256" key="1">
    <source>
        <dbReference type="PIRNR" id="PIRNR000915"/>
    </source>
</evidence>
<dbReference type="RefSeq" id="WP_386739894.1">
    <property type="nucleotide sequence ID" value="NZ_JBHSMG010000002.1"/>
</dbReference>
<dbReference type="NCBIfam" id="TIGR01460">
    <property type="entry name" value="HAD-SF-IIA"/>
    <property type="match status" value="1"/>
</dbReference>
<dbReference type="InterPro" id="IPR036412">
    <property type="entry name" value="HAD-like_sf"/>
</dbReference>
<protein>
    <submittedName>
        <fullName evidence="2">HAD-IIA family hydrolase</fullName>
    </submittedName>
</protein>
<comment type="caution">
    <text evidence="2">The sequence shown here is derived from an EMBL/GenBank/DDBJ whole genome shotgun (WGS) entry which is preliminary data.</text>
</comment>
<comment type="similarity">
    <text evidence="1">Belongs to the HAD-like hydrolase superfamily.</text>
</comment>
<keyword evidence="3" id="KW-1185">Reference proteome</keyword>
<dbReference type="SFLD" id="SFLDS00003">
    <property type="entry name" value="Haloacid_Dehalogenase"/>
    <property type="match status" value="1"/>
</dbReference>
<dbReference type="Pfam" id="PF13344">
    <property type="entry name" value="Hydrolase_6"/>
    <property type="match status" value="1"/>
</dbReference>
<accession>A0ABW0NS96</accession>
<reference evidence="3" key="1">
    <citation type="journal article" date="2019" name="Int. J. Syst. Evol. Microbiol.">
        <title>The Global Catalogue of Microorganisms (GCM) 10K type strain sequencing project: providing services to taxonomists for standard genome sequencing and annotation.</title>
        <authorList>
            <consortium name="The Broad Institute Genomics Platform"/>
            <consortium name="The Broad Institute Genome Sequencing Center for Infectious Disease"/>
            <person name="Wu L."/>
            <person name="Ma J."/>
        </authorList>
    </citation>
    <scope>NUCLEOTIDE SEQUENCE [LARGE SCALE GENOMIC DNA]</scope>
    <source>
        <strain evidence="3">CGMCC 4.6997</strain>
    </source>
</reference>
<dbReference type="SFLD" id="SFLDG01139">
    <property type="entry name" value="C2.A:_Pyridoxal_Phosphate_Phos"/>
    <property type="match status" value="1"/>
</dbReference>
<dbReference type="GO" id="GO:0016787">
    <property type="term" value="F:hydrolase activity"/>
    <property type="evidence" value="ECO:0007669"/>
    <property type="project" value="UniProtKB-KW"/>
</dbReference>
<sequence>MSDRGEVECWLTDMDGVLVHENTALPGAQQLIRQWTDRGTPFLVLTNNSIFTPRDLAARLRSSGLDVPEAAIWTSALATADFCASQMPGGTAFVIGESGMTNALHEVGFILTETDPDYVVVGETRNYSFEAITKAIRLINDGARFIATNPDATGPSSDGVLPATGAISALITKATGKDPYVVGKPNPMMFRSAMNKIGAHSENTAMIGDRMDTDIVAGIEAGLHTVLVLTGISDQAEIERYPFRPDEILQGVYELVDPDQGETEL</sequence>
<dbReference type="SUPFAM" id="SSF56784">
    <property type="entry name" value="HAD-like"/>
    <property type="match status" value="1"/>
</dbReference>
<dbReference type="InterPro" id="IPR023214">
    <property type="entry name" value="HAD_sf"/>
</dbReference>
<keyword evidence="2" id="KW-0378">Hydrolase</keyword>
<dbReference type="Proteomes" id="UP001596039">
    <property type="component" value="Unassembled WGS sequence"/>
</dbReference>
<evidence type="ECO:0000313" key="3">
    <source>
        <dbReference type="Proteomes" id="UP001596039"/>
    </source>
</evidence>
<dbReference type="PANTHER" id="PTHR19288">
    <property type="entry name" value="4-NITROPHENYLPHOSPHATASE-RELATED"/>
    <property type="match status" value="1"/>
</dbReference>
<dbReference type="InterPro" id="IPR006357">
    <property type="entry name" value="HAD-SF_hydro_IIA"/>
</dbReference>
<organism evidence="2 3">
    <name type="scientific">Lysinimonas soli</name>
    <dbReference type="NCBI Taxonomy" id="1074233"/>
    <lineage>
        <taxon>Bacteria</taxon>
        <taxon>Bacillati</taxon>
        <taxon>Actinomycetota</taxon>
        <taxon>Actinomycetes</taxon>
        <taxon>Micrococcales</taxon>
        <taxon>Microbacteriaceae</taxon>
        <taxon>Lysinimonas</taxon>
    </lineage>
</organism>
<dbReference type="CDD" id="cd07530">
    <property type="entry name" value="HAD_Pase_UmpH-like"/>
    <property type="match status" value="1"/>
</dbReference>
<evidence type="ECO:0000313" key="2">
    <source>
        <dbReference type="EMBL" id="MFC5502193.1"/>
    </source>
</evidence>
<dbReference type="PIRSF" id="PIRSF000915">
    <property type="entry name" value="PGP-type_phosphatase"/>
    <property type="match status" value="1"/>
</dbReference>
<dbReference type="EMBL" id="JBHSMG010000002">
    <property type="protein sequence ID" value="MFC5502193.1"/>
    <property type="molecule type" value="Genomic_DNA"/>
</dbReference>
<name>A0ABW0NS96_9MICO</name>